<dbReference type="STRING" id="153496.A0U89_04475"/>
<dbReference type="InterPro" id="IPR011890">
    <property type="entry name" value="SMC_prok"/>
</dbReference>
<evidence type="ECO:0000256" key="5">
    <source>
        <dbReference type="ARBA" id="ARBA00023054"/>
    </source>
</evidence>
<feature type="coiled-coil region" evidence="7">
    <location>
        <begin position="1294"/>
        <end position="1335"/>
    </location>
</feature>
<comment type="function">
    <text evidence="7">Required for chromosome condensation and partitioning.</text>
</comment>
<dbReference type="GO" id="GO:0005737">
    <property type="term" value="C:cytoplasm"/>
    <property type="evidence" value="ECO:0007669"/>
    <property type="project" value="UniProtKB-SubCell"/>
</dbReference>
<dbReference type="KEGG" id="kba:A0U89_04475"/>
<evidence type="ECO:0000313" key="10">
    <source>
        <dbReference type="Proteomes" id="UP000179145"/>
    </source>
</evidence>
<feature type="region of interest" description="Disordered" evidence="8">
    <location>
        <begin position="479"/>
        <end position="499"/>
    </location>
</feature>
<feature type="coiled-coil region" evidence="7">
    <location>
        <begin position="179"/>
        <end position="213"/>
    </location>
</feature>
<dbReference type="GO" id="GO:0030261">
    <property type="term" value="P:chromosome condensation"/>
    <property type="evidence" value="ECO:0007669"/>
    <property type="project" value="InterPro"/>
</dbReference>
<dbReference type="GO" id="GO:0006260">
    <property type="term" value="P:DNA replication"/>
    <property type="evidence" value="ECO:0007669"/>
    <property type="project" value="UniProtKB-UniRule"/>
</dbReference>
<feature type="region of interest" description="Disordered" evidence="8">
    <location>
        <begin position="854"/>
        <end position="879"/>
    </location>
</feature>
<evidence type="ECO:0000256" key="7">
    <source>
        <dbReference type="HAMAP-Rule" id="MF_01894"/>
    </source>
</evidence>
<dbReference type="InterPro" id="IPR027417">
    <property type="entry name" value="P-loop_NTPase"/>
</dbReference>
<dbReference type="InterPro" id="IPR024704">
    <property type="entry name" value="SMC"/>
</dbReference>
<dbReference type="GO" id="GO:0007059">
    <property type="term" value="P:chromosome segregation"/>
    <property type="evidence" value="ECO:0007669"/>
    <property type="project" value="UniProtKB-UniRule"/>
</dbReference>
<feature type="region of interest" description="Disordered" evidence="8">
    <location>
        <begin position="925"/>
        <end position="960"/>
    </location>
</feature>
<keyword evidence="5 7" id="KW-0175">Coiled coil</keyword>
<feature type="compositionally biased region" description="Low complexity" evidence="8">
    <location>
        <begin position="479"/>
        <end position="491"/>
    </location>
</feature>
<dbReference type="CDD" id="cd03278">
    <property type="entry name" value="ABC_SMC_barmotin"/>
    <property type="match status" value="1"/>
</dbReference>
<gene>
    <name evidence="7" type="primary">smc</name>
    <name evidence="9" type="ORF">A0U89_04475</name>
</gene>
<comment type="subcellular location">
    <subcellularLocation>
        <location evidence="1 7">Cytoplasm</location>
    </subcellularLocation>
</comment>
<dbReference type="RefSeq" id="WP_070402254.1">
    <property type="nucleotide sequence ID" value="NZ_BJVW01000002.1"/>
</dbReference>
<dbReference type="SUPFAM" id="SSF75553">
    <property type="entry name" value="Smc hinge domain"/>
    <property type="match status" value="1"/>
</dbReference>
<dbReference type="PANTHER" id="PTHR43977">
    <property type="entry name" value="STRUCTURAL MAINTENANCE OF CHROMOSOMES PROTEIN 3"/>
    <property type="match status" value="1"/>
</dbReference>
<dbReference type="InterPro" id="IPR003395">
    <property type="entry name" value="RecF/RecN/SMC_N"/>
</dbReference>
<dbReference type="SUPFAM" id="SSF52540">
    <property type="entry name" value="P-loop containing nucleoside triphosphate hydrolases"/>
    <property type="match status" value="1"/>
</dbReference>
<dbReference type="Proteomes" id="UP000179145">
    <property type="component" value="Chromosome"/>
</dbReference>
<dbReference type="GO" id="GO:0005694">
    <property type="term" value="C:chromosome"/>
    <property type="evidence" value="ECO:0007669"/>
    <property type="project" value="InterPro"/>
</dbReference>
<comment type="subunit">
    <text evidence="7">Homodimer.</text>
</comment>
<dbReference type="PIRSF" id="PIRSF005719">
    <property type="entry name" value="SMC"/>
    <property type="match status" value="1"/>
</dbReference>
<feature type="coiled-coil region" evidence="7">
    <location>
        <begin position="1099"/>
        <end position="1253"/>
    </location>
</feature>
<evidence type="ECO:0000256" key="8">
    <source>
        <dbReference type="SAM" id="MobiDB-lite"/>
    </source>
</evidence>
<protein>
    <recommendedName>
        <fullName evidence="7">Chromosome partition protein Smc</fullName>
    </recommendedName>
</protein>
<comment type="domain">
    <text evidence="7">Contains large globular domains required for ATP hydrolysis at each terminus and a third globular domain forming a flexible hinge near the middle of the molecule. These domains are separated by coiled-coil structures.</text>
</comment>
<feature type="compositionally biased region" description="Low complexity" evidence="8">
    <location>
        <begin position="933"/>
        <end position="951"/>
    </location>
</feature>
<feature type="binding site" evidence="7">
    <location>
        <begin position="34"/>
        <end position="41"/>
    </location>
    <ligand>
        <name>ATP</name>
        <dbReference type="ChEBI" id="CHEBI:30616"/>
    </ligand>
</feature>
<evidence type="ECO:0000256" key="3">
    <source>
        <dbReference type="ARBA" id="ARBA00022741"/>
    </source>
</evidence>
<accession>A0A1D8US90</accession>
<dbReference type="InterPro" id="IPR036277">
    <property type="entry name" value="SMC_hinge_sf"/>
</dbReference>
<dbReference type="FunFam" id="3.40.50.300:FF:000901">
    <property type="entry name" value="Chromosome partition protein Smc"/>
    <property type="match status" value="1"/>
</dbReference>
<evidence type="ECO:0000256" key="4">
    <source>
        <dbReference type="ARBA" id="ARBA00022840"/>
    </source>
</evidence>
<feature type="coiled-coil region" evidence="7">
    <location>
        <begin position="887"/>
        <end position="914"/>
    </location>
</feature>
<dbReference type="OrthoDB" id="9808768at2"/>
<feature type="coiled-coil region" evidence="7">
    <location>
        <begin position="580"/>
        <end position="662"/>
    </location>
</feature>
<dbReference type="HAMAP" id="MF_01894">
    <property type="entry name" value="Smc_prok"/>
    <property type="match status" value="1"/>
</dbReference>
<organism evidence="9 10">
    <name type="scientific">Kozakia baliensis</name>
    <dbReference type="NCBI Taxonomy" id="153496"/>
    <lineage>
        <taxon>Bacteria</taxon>
        <taxon>Pseudomonadati</taxon>
        <taxon>Pseudomonadota</taxon>
        <taxon>Alphaproteobacteria</taxon>
        <taxon>Acetobacterales</taxon>
        <taxon>Acetobacteraceae</taxon>
        <taxon>Kozakia</taxon>
    </lineage>
</organism>
<evidence type="ECO:0000313" key="9">
    <source>
        <dbReference type="EMBL" id="AOX16500.1"/>
    </source>
</evidence>
<keyword evidence="3 7" id="KW-0547">Nucleotide-binding</keyword>
<name>A0A1D8US90_9PROT</name>
<keyword evidence="4 7" id="KW-0067">ATP-binding</keyword>
<evidence type="ECO:0000256" key="1">
    <source>
        <dbReference type="ARBA" id="ARBA00004496"/>
    </source>
</evidence>
<dbReference type="GO" id="GO:0007062">
    <property type="term" value="P:sister chromatid cohesion"/>
    <property type="evidence" value="ECO:0007669"/>
    <property type="project" value="InterPro"/>
</dbReference>
<dbReference type="GO" id="GO:0003677">
    <property type="term" value="F:DNA binding"/>
    <property type="evidence" value="ECO:0007669"/>
    <property type="project" value="UniProtKB-UniRule"/>
</dbReference>
<keyword evidence="2 7" id="KW-0963">Cytoplasm</keyword>
<proteinExistence type="inferred from homology"/>
<reference evidence="9 10" key="1">
    <citation type="journal article" date="2016" name="Microb. Cell Fact.">
        <title>Dissection of exopolysaccharide biosynthesis in Kozakia baliensis.</title>
        <authorList>
            <person name="Brandt J.U."/>
            <person name="Jakob F."/>
            <person name="Behr J."/>
            <person name="Geissler A.J."/>
            <person name="Vogel R.F."/>
        </authorList>
    </citation>
    <scope>NUCLEOTIDE SEQUENCE [LARGE SCALE GENOMIC DNA]</scope>
    <source>
        <strain evidence="9 10">DSM 14400</strain>
    </source>
</reference>
<keyword evidence="6 7" id="KW-0238">DNA-binding</keyword>
<dbReference type="GO" id="GO:0005524">
    <property type="term" value="F:ATP binding"/>
    <property type="evidence" value="ECO:0007669"/>
    <property type="project" value="UniProtKB-UniRule"/>
</dbReference>
<dbReference type="EMBL" id="CP014674">
    <property type="protein sequence ID" value="AOX16500.1"/>
    <property type="molecule type" value="Genomic_DNA"/>
</dbReference>
<keyword evidence="10" id="KW-1185">Reference proteome</keyword>
<dbReference type="Gene3D" id="3.40.50.300">
    <property type="entry name" value="P-loop containing nucleotide triphosphate hydrolases"/>
    <property type="match status" value="2"/>
</dbReference>
<evidence type="ECO:0000256" key="2">
    <source>
        <dbReference type="ARBA" id="ARBA00022490"/>
    </source>
</evidence>
<comment type="similarity">
    <text evidence="7">Belongs to the SMC family.</text>
</comment>
<evidence type="ECO:0000256" key="6">
    <source>
        <dbReference type="ARBA" id="ARBA00023125"/>
    </source>
</evidence>
<dbReference type="GO" id="GO:0016887">
    <property type="term" value="F:ATP hydrolysis activity"/>
    <property type="evidence" value="ECO:0007669"/>
    <property type="project" value="InterPro"/>
</dbReference>
<sequence>MTAKITRLRIAGFKSFADPATVEILPGLTGIVGPNGCGKSNVVEALRWAMGESSARALRGGELDDLIFAGTSARPARNLAEVSLWLESATRLAPAPFAETAELEISRRAERGAGSDFRINGKSFRARDVTTLFADLSSGARSSSIVSQNRVGALIIAKPEERRALLEEAAGITGLHVRRHDAELKLRQTENNMARAEDLRVQLEARLSSLGEQSTQAKRYRTLAASLRDDEEKLQALLHARAEHAVHQTAQDLAAARAQLEEATILAHTAKEAEARHAAALGPARTVTDSARTRLERLRVQCEGAVQAAEQAQTALEAALGRLEQGQQDAQGAAERLEEAEAALKRDIVEADTLSAERKMLPEKRVQAEAAIETTRQKLIEAENAVKICDETLLKTRLEADSRQKAQEASQRHIVALTNEIQTLEQDLARLQADLPSDDDTARLEEERAAAEQNLQAAQEAVETAQAEHQEARLAAELAEQAAQKAEQSAQDNQAEQNRLSSRIAALTEQAAKLRRQKDESARHILADDARATLTQNQEQAEAAAKTAHSEEERARLLAAEAESHHLKAVSERQNGAQRAALVEQEKQSAESAAARANHQYEQARKAHEAAIALQLPAGTLEKARHDSEEAAKRLTVLQERLAELEERIGLLRQQRAERETQVTHVEAELLRLTAQRDGLDATTDDEAIPSPLIERLDVPEELTAAIAAALSEALEASLERDDSPRSWHHLSDIAPLSLPAGATPLSQLLVPPEALKRCFDAIGLIEAENGAALQKQLQPGQSLVTCDGALWRWDGYREAGNRPSRTAQILVRRRQFAELTQQIASYEKELPAFRANLDETRKSFSEIDTQLNAARAERPPLERALSQNRAKETELSSRQDNAALRLEAATRHVEEAKTNFEEAQSRLVSAQEAAKALPDVRALQAAESTTQQEAKNARAASEAASRQRASAQKHEQDAREALRQALLRHQSASDRIETLTPALANTQEDLAQAQSALQINEAKNATLDPTKVREEAQRCRNVRQEAEQRIEAAKNALAQNARHVADLTQRHRELSERRIALKGRIDALTPRLENQSQSLQTAQAQAEALPVPPALAPIEQAAREAQDALRDARAQSDEARASLAALAAETVRIDERWEAGQARIAEGSRRLETLRRDHATLRQRLGELQSAHLEAAALPEQLLSANAAQQETLAKAQLEWEEAERALYAAETRLEEIRGSLQAEEKRATTAREAEIRLLERLEQAKAAQEALLAAGPPPEMSPPDDLSEQAEAALRRRLARALRERDALGPVNLRAEQEHDEASTQAETLAREHADLQSAINRLRGSIGNLNREGRTRLQAVFAEVDQHFQSLFARMFGGGRAHLGMVGSDDPLEAGLEIFAQPPGKKLSTLSLLSGGEQALTALSLIFATFRCQPAPICVLDEVDAPLDDANVERLCGLIRDMTQEADTRFIVVTHHQLTMAHMDRLFGVTMQERGVSQVLSVDLSRATAFIDGENSVQVS</sequence>
<dbReference type="eggNOG" id="COG1196">
    <property type="taxonomic scope" value="Bacteria"/>
</dbReference>
<dbReference type="Pfam" id="PF02463">
    <property type="entry name" value="SMC_N"/>
    <property type="match status" value="1"/>
</dbReference>